<gene>
    <name evidence="8" type="primary">kap104</name>
    <name evidence="8" type="ORF">CcaverHIS019_0111000</name>
</gene>
<evidence type="ECO:0000256" key="4">
    <source>
        <dbReference type="ARBA" id="ARBA00022737"/>
    </source>
</evidence>
<feature type="domain" description="Importin subunit beta-1/Transportin-1-like TPR repeats" evidence="7">
    <location>
        <begin position="507"/>
        <end position="724"/>
    </location>
</feature>
<dbReference type="Pfam" id="PF13513">
    <property type="entry name" value="HEAT_EZ"/>
    <property type="match status" value="1"/>
</dbReference>
<keyword evidence="3" id="KW-0963">Cytoplasm</keyword>
<evidence type="ECO:0000259" key="7">
    <source>
        <dbReference type="Pfam" id="PF25574"/>
    </source>
</evidence>
<evidence type="ECO:0000313" key="8">
    <source>
        <dbReference type="EMBL" id="BEI88382.1"/>
    </source>
</evidence>
<dbReference type="InterPro" id="IPR011989">
    <property type="entry name" value="ARM-like"/>
</dbReference>
<dbReference type="Pfam" id="PF25574">
    <property type="entry name" value="TPR_IMB1"/>
    <property type="match status" value="1"/>
</dbReference>
<dbReference type="Proteomes" id="UP001233271">
    <property type="component" value="Chromosome 1"/>
</dbReference>
<keyword evidence="2" id="KW-0813">Transport</keyword>
<dbReference type="Gene3D" id="1.25.10.10">
    <property type="entry name" value="Leucine-rich Repeat Variant"/>
    <property type="match status" value="2"/>
</dbReference>
<organism evidence="8 9">
    <name type="scientific">Cutaneotrichosporon cavernicola</name>
    <dbReference type="NCBI Taxonomy" id="279322"/>
    <lineage>
        <taxon>Eukaryota</taxon>
        <taxon>Fungi</taxon>
        <taxon>Dikarya</taxon>
        <taxon>Basidiomycota</taxon>
        <taxon>Agaricomycotina</taxon>
        <taxon>Tremellomycetes</taxon>
        <taxon>Trichosporonales</taxon>
        <taxon>Trichosporonaceae</taxon>
        <taxon>Cutaneotrichosporon</taxon>
    </lineage>
</organism>
<evidence type="ECO:0000256" key="5">
    <source>
        <dbReference type="ARBA" id="ARBA00022927"/>
    </source>
</evidence>
<dbReference type="GO" id="GO:0005737">
    <property type="term" value="C:cytoplasm"/>
    <property type="evidence" value="ECO:0007669"/>
    <property type="project" value="UniProtKB-SubCell"/>
</dbReference>
<dbReference type="InterPro" id="IPR016024">
    <property type="entry name" value="ARM-type_fold"/>
</dbReference>
<dbReference type="InterPro" id="IPR040122">
    <property type="entry name" value="Importin_beta"/>
</dbReference>
<dbReference type="KEGG" id="ccac:CcaHIS019_0111000"/>
<dbReference type="Pfam" id="PF20168">
    <property type="entry name" value="PDS5"/>
    <property type="match status" value="1"/>
</dbReference>
<keyword evidence="5" id="KW-0653">Protein transport</keyword>
<feature type="compositionally biased region" description="Acidic residues" evidence="6">
    <location>
        <begin position="372"/>
        <end position="388"/>
    </location>
</feature>
<accession>A0AA48I8Y9</accession>
<dbReference type="PANTHER" id="PTHR10527">
    <property type="entry name" value="IMPORTIN BETA"/>
    <property type="match status" value="1"/>
</dbReference>
<reference evidence="8" key="1">
    <citation type="journal article" date="2023" name="BMC Genomics">
        <title>Chromosome-level genome assemblies of Cutaneotrichosporon spp. (Trichosporonales, Basidiomycota) reveal imbalanced evolution between nucleotide sequences and chromosome synteny.</title>
        <authorList>
            <person name="Kobayashi Y."/>
            <person name="Kayamori A."/>
            <person name="Aoki K."/>
            <person name="Shiwa Y."/>
            <person name="Matsutani M."/>
            <person name="Fujita N."/>
            <person name="Sugita T."/>
            <person name="Iwasaki W."/>
            <person name="Tanaka N."/>
            <person name="Takashima M."/>
        </authorList>
    </citation>
    <scope>NUCLEOTIDE SEQUENCE</scope>
    <source>
        <strain evidence="8">HIS019</strain>
    </source>
</reference>
<evidence type="ECO:0000256" key="6">
    <source>
        <dbReference type="SAM" id="MobiDB-lite"/>
    </source>
</evidence>
<keyword evidence="9" id="KW-1185">Reference proteome</keyword>
<proteinExistence type="predicted"/>
<sequence length="923" mass="102498">MSSWTPNQDGLQEVLGMLRDSASPDPNVQKHVATRLKELRFIPNFLAYLAHILVFATSEVGTHRTVAGLVLKNALIERSGQPVTDSDAQAMEYVKQASLAGLQEADKMIRHTSGSVVMAILYTENTGAWPQALDVLTKGLSSQDENLVEGVLNTFQKVAEDCPQRLDITIQGASLFEHLVPLFIQFTGHSDARNRLYALETLQCLIALRTPALMAQLENYLQALFARASDDSPDVRRTVCAALGLILASRPDKLVPQMKNVVDYITYCTKDEDESVALEACEFWLTFAEDPNLKSQMQPYLEKIVPLLLEGMVYSEVDLLYLDNDEDDEAVPDKETDIKPHLYSGKAHGVGESNEAASAQKGGQSREAAEQAFDDDDDDDDDYYDDDDDDASAEWNIRKCSAAALDVMAVSFRGDLLNILLPHLKDRLFHQEWTYRESGILALGAIAEGCIEGLEPHLPQLVPWLIEALKDRKALVRSITCWTLGRYSSWVVAVSTENKQSFFLPTMEGLLQMVLDGNKRVQEAGCSAFATLEEEAGGELVPFLEPILRNLTYAFTKYQQKNLLILYDAIGTLADSVMHALGTEKYMEILMPPLIDKWMKLSDSDPDLVPLLECLSSVTLAAGKAFGPYASPVYQRCITIISTSLAQWNAYLGNPNEVHEPDRTFIVVALDLLSGLAQGLAEQMPALIESTQPPLLTLIAACLTHFEPPVRQSAHALLGDMAMTCFPLLRPYVPDLMPSIIEQIIPEPQQDSISVCNNAAWAAGEIAIQYQGDASPIEPFVDDLIQRLIPILLNAKSPKSLSENAAVTIGRLGLVAPDRVAPHLGTFAQAWCAALWEIKDNDEKDSAFRGFCMLIVKNPAGLENSFIWFCNAVCKWQHPSRELDDMFRQILQAFKNQLGAQWEQQTSSFPTVIRERLRERYQV</sequence>
<dbReference type="RefSeq" id="XP_060453648.1">
    <property type="nucleotide sequence ID" value="XM_060596680.1"/>
</dbReference>
<dbReference type="GO" id="GO:0006606">
    <property type="term" value="P:protein import into nucleus"/>
    <property type="evidence" value="ECO:0007669"/>
    <property type="project" value="InterPro"/>
</dbReference>
<feature type="compositionally biased region" description="Basic and acidic residues" evidence="6">
    <location>
        <begin position="331"/>
        <end position="340"/>
    </location>
</feature>
<name>A0AA48I8Y9_9TREE</name>
<dbReference type="GeneID" id="85492253"/>
<evidence type="ECO:0000256" key="3">
    <source>
        <dbReference type="ARBA" id="ARBA00022490"/>
    </source>
</evidence>
<dbReference type="EMBL" id="AP028212">
    <property type="protein sequence ID" value="BEI88382.1"/>
    <property type="molecule type" value="Genomic_DNA"/>
</dbReference>
<dbReference type="SUPFAM" id="SSF48371">
    <property type="entry name" value="ARM repeat"/>
    <property type="match status" value="1"/>
</dbReference>
<keyword evidence="4" id="KW-0677">Repeat</keyword>
<feature type="region of interest" description="Disordered" evidence="6">
    <location>
        <begin position="328"/>
        <end position="388"/>
    </location>
</feature>
<evidence type="ECO:0000313" key="9">
    <source>
        <dbReference type="Proteomes" id="UP001233271"/>
    </source>
</evidence>
<evidence type="ECO:0000256" key="1">
    <source>
        <dbReference type="ARBA" id="ARBA00004496"/>
    </source>
</evidence>
<dbReference type="InterPro" id="IPR058584">
    <property type="entry name" value="IMB1_TNPO1-like_TPR"/>
</dbReference>
<comment type="subcellular location">
    <subcellularLocation>
        <location evidence="1">Cytoplasm</location>
    </subcellularLocation>
</comment>
<dbReference type="FunFam" id="1.25.10.10:FF:000402">
    <property type="entry name" value="Related to importin beta-2 subunit (Transportin)"/>
    <property type="match status" value="1"/>
</dbReference>
<evidence type="ECO:0000256" key="2">
    <source>
        <dbReference type="ARBA" id="ARBA00022448"/>
    </source>
</evidence>
<dbReference type="AlphaFoldDB" id="A0AA48I8Y9"/>
<protein>
    <recommendedName>
        <fullName evidence="7">Importin subunit beta-1/Transportin-1-like TPR repeats domain-containing protein</fullName>
    </recommendedName>
</protein>